<dbReference type="EC" id="3.2.1.52" evidence="3"/>
<dbReference type="RefSeq" id="WP_323379045.1">
    <property type="nucleotide sequence ID" value="NZ_WEGJ01000083.1"/>
</dbReference>
<dbReference type="Pfam" id="PF00754">
    <property type="entry name" value="F5_F8_type_C"/>
    <property type="match status" value="1"/>
</dbReference>
<dbReference type="SUPFAM" id="SSF55545">
    <property type="entry name" value="beta-N-acetylhexosaminidase-like domain"/>
    <property type="match status" value="1"/>
</dbReference>
<comment type="similarity">
    <text evidence="2">Belongs to the glycosyl hydrolase 20 family.</text>
</comment>
<dbReference type="InterPro" id="IPR029018">
    <property type="entry name" value="Hex-like_dom2"/>
</dbReference>
<dbReference type="AlphaFoldDB" id="A0A7K0CTR9"/>
<dbReference type="SUPFAM" id="SSF49785">
    <property type="entry name" value="Galactose-binding domain-like"/>
    <property type="match status" value="1"/>
</dbReference>
<dbReference type="InterPro" id="IPR017853">
    <property type="entry name" value="GH"/>
</dbReference>
<keyword evidence="8" id="KW-0732">Signal</keyword>
<dbReference type="InterPro" id="IPR025705">
    <property type="entry name" value="Beta_hexosaminidase_sua/sub"/>
</dbReference>
<feature type="active site" description="Proton donor" evidence="6">
    <location>
        <position position="313"/>
    </location>
</feature>
<dbReference type="Gene3D" id="3.20.20.80">
    <property type="entry name" value="Glycosidases"/>
    <property type="match status" value="1"/>
</dbReference>
<dbReference type="InterPro" id="IPR015883">
    <property type="entry name" value="Glyco_hydro_20_cat"/>
</dbReference>
<dbReference type="PROSITE" id="PS50022">
    <property type="entry name" value="FA58C_3"/>
    <property type="match status" value="1"/>
</dbReference>
<dbReference type="InterPro" id="IPR015882">
    <property type="entry name" value="HEX_bac_N"/>
</dbReference>
<dbReference type="InterPro" id="IPR000421">
    <property type="entry name" value="FA58C"/>
</dbReference>
<evidence type="ECO:0000256" key="3">
    <source>
        <dbReference type="ARBA" id="ARBA00012663"/>
    </source>
</evidence>
<feature type="domain" description="F5/8 type C" evidence="9">
    <location>
        <begin position="497"/>
        <end position="589"/>
    </location>
</feature>
<dbReference type="PANTHER" id="PTHR22600">
    <property type="entry name" value="BETA-HEXOSAMINIDASE"/>
    <property type="match status" value="1"/>
</dbReference>
<evidence type="ECO:0000259" key="9">
    <source>
        <dbReference type="PROSITE" id="PS50022"/>
    </source>
</evidence>
<evidence type="ECO:0000256" key="7">
    <source>
        <dbReference type="SAM" id="MobiDB-lite"/>
    </source>
</evidence>
<evidence type="ECO:0000256" key="4">
    <source>
        <dbReference type="ARBA" id="ARBA00022801"/>
    </source>
</evidence>
<organism evidence="10 11">
    <name type="scientific">Streptomyces smaragdinus</name>
    <dbReference type="NCBI Taxonomy" id="2585196"/>
    <lineage>
        <taxon>Bacteria</taxon>
        <taxon>Bacillati</taxon>
        <taxon>Actinomycetota</taxon>
        <taxon>Actinomycetes</taxon>
        <taxon>Kitasatosporales</taxon>
        <taxon>Streptomycetaceae</taxon>
        <taxon>Streptomyces</taxon>
    </lineage>
</organism>
<comment type="catalytic activity">
    <reaction evidence="1">
        <text>Hydrolysis of terminal non-reducing N-acetyl-D-hexosamine residues in N-acetyl-beta-D-hexosaminides.</text>
        <dbReference type="EC" id="3.2.1.52"/>
    </reaction>
</comment>
<dbReference type="InterPro" id="IPR008979">
    <property type="entry name" value="Galactose-bd-like_sf"/>
</dbReference>
<sequence length="644" mass="69614">MVRSTLVAAALLAGALTTPPARAAAPQPAPVTVPAVRSWEAAPGTWELTSATRIVAGQGLTDVAGMLADDLAGQEGVRPKVVSGGTARTHDIKLTLGGAAPGGSPEGYELKLADAASVTAADRRGVLYGTRTLLQALRTGARPGTVARGTVRDWPTHRERGQMLDAGRRYFPVDYLKQQVRQLAWYKLNTFHLHLSDWNGYRIESKRYPEIVAKDHYTKAQLQDLERYAARYGVTIVPEIDLPAHAVAIGDARPDLAFTCPSMSRPANNWEGSDRGHWTLDYTKPRTREFARTLIGEVADIFRGPYIHVGTDEVPLTPAQEACPELVAYQRAKGYPQVGDVLVEFINELDTAVRGKGRTTQIWEWWDHKQKTTIAPDKRIVVNEWKGAPGGRAAQGYRTVGMEDGPLYVSPGFGGVPGAYGFFDVRTTYRDYPFASAPGILGYRVARWSDRTRGMSLDELDFFGRRPLAVVADRTWATGAGSDVRGFLDRYDRVGDAAGPGLLSQAGWSASASSQETSGEPGAAGRAVDNDPYTHWHSAYGGSLPQQLTVDMGGVRRIAGVRYLPRQDGGVNGRVKSYEVLTSADGRRWGRAASGVFPAGPAESVVRFAAVGVRYVALRVVSEYGSEGRFASVGELDAVAGTRG</sequence>
<dbReference type="EMBL" id="WEGJ01000083">
    <property type="protein sequence ID" value="MQY16886.1"/>
    <property type="molecule type" value="Genomic_DNA"/>
</dbReference>
<gene>
    <name evidence="10" type="ORF">SRB5_70890</name>
</gene>
<evidence type="ECO:0000256" key="6">
    <source>
        <dbReference type="PIRSR" id="PIRSR625705-1"/>
    </source>
</evidence>
<evidence type="ECO:0000256" key="2">
    <source>
        <dbReference type="ARBA" id="ARBA00006285"/>
    </source>
</evidence>
<keyword evidence="5" id="KW-0326">Glycosidase</keyword>
<dbReference type="Proteomes" id="UP000466345">
    <property type="component" value="Unassembled WGS sequence"/>
</dbReference>
<keyword evidence="11" id="KW-1185">Reference proteome</keyword>
<dbReference type="GO" id="GO:0030203">
    <property type="term" value="P:glycosaminoglycan metabolic process"/>
    <property type="evidence" value="ECO:0007669"/>
    <property type="project" value="TreeGrafter"/>
</dbReference>
<dbReference type="PANTHER" id="PTHR22600:SF57">
    <property type="entry name" value="BETA-N-ACETYLHEXOSAMINIDASE"/>
    <property type="match status" value="1"/>
</dbReference>
<proteinExistence type="inferred from homology"/>
<dbReference type="Gene3D" id="3.30.379.10">
    <property type="entry name" value="Chitobiase/beta-hexosaminidase domain 2-like"/>
    <property type="match status" value="1"/>
</dbReference>
<reference evidence="10 11" key="1">
    <citation type="submission" date="2019-10" db="EMBL/GenBank/DDBJ databases">
        <title>Streptomyces smaragdinus sp. nov. and Streptomyces fabii sp. nov., isolated from the gut of fungus growing-termite Macrotermes natalensis.</title>
        <authorList>
            <person name="Schwitalla J."/>
            <person name="Benndorf R."/>
            <person name="Martin K."/>
            <person name="De Beer W."/>
            <person name="Kaster A.-K."/>
            <person name="Vollmers J."/>
            <person name="Poulsen M."/>
            <person name="Beemelmanns C."/>
        </authorList>
    </citation>
    <scope>NUCLEOTIDE SEQUENCE [LARGE SCALE GENOMIC DNA]</scope>
    <source>
        <strain evidence="10 11">RB5</strain>
    </source>
</reference>
<dbReference type="PRINTS" id="PR00738">
    <property type="entry name" value="GLHYDRLASE20"/>
</dbReference>
<dbReference type="Pfam" id="PF00728">
    <property type="entry name" value="Glyco_hydro_20"/>
    <property type="match status" value="1"/>
</dbReference>
<protein>
    <recommendedName>
        <fullName evidence="3">beta-N-acetylhexosaminidase</fullName>
        <ecNumber evidence="3">3.2.1.52</ecNumber>
    </recommendedName>
</protein>
<feature type="region of interest" description="Disordered" evidence="7">
    <location>
        <begin position="505"/>
        <end position="528"/>
    </location>
</feature>
<feature type="signal peptide" evidence="8">
    <location>
        <begin position="1"/>
        <end position="23"/>
    </location>
</feature>
<dbReference type="GO" id="GO:0005975">
    <property type="term" value="P:carbohydrate metabolic process"/>
    <property type="evidence" value="ECO:0007669"/>
    <property type="project" value="InterPro"/>
</dbReference>
<feature type="chain" id="PRO_5029471672" description="beta-N-acetylhexosaminidase" evidence="8">
    <location>
        <begin position="24"/>
        <end position="644"/>
    </location>
</feature>
<feature type="compositionally biased region" description="Low complexity" evidence="7">
    <location>
        <begin position="505"/>
        <end position="515"/>
    </location>
</feature>
<dbReference type="SUPFAM" id="SSF51445">
    <property type="entry name" value="(Trans)glycosidases"/>
    <property type="match status" value="1"/>
</dbReference>
<dbReference type="GO" id="GO:0004563">
    <property type="term" value="F:beta-N-acetylhexosaminidase activity"/>
    <property type="evidence" value="ECO:0007669"/>
    <property type="project" value="UniProtKB-EC"/>
</dbReference>
<evidence type="ECO:0000313" key="11">
    <source>
        <dbReference type="Proteomes" id="UP000466345"/>
    </source>
</evidence>
<evidence type="ECO:0000256" key="5">
    <source>
        <dbReference type="ARBA" id="ARBA00023295"/>
    </source>
</evidence>
<evidence type="ECO:0000313" key="10">
    <source>
        <dbReference type="EMBL" id="MQY16886.1"/>
    </source>
</evidence>
<dbReference type="Pfam" id="PF02838">
    <property type="entry name" value="Glyco_hydro_20b"/>
    <property type="match status" value="1"/>
</dbReference>
<accession>A0A7K0CTR9</accession>
<comment type="caution">
    <text evidence="10">The sequence shown here is derived from an EMBL/GenBank/DDBJ whole genome shotgun (WGS) entry which is preliminary data.</text>
</comment>
<name>A0A7K0CTR9_9ACTN</name>
<evidence type="ECO:0000256" key="8">
    <source>
        <dbReference type="SAM" id="SignalP"/>
    </source>
</evidence>
<evidence type="ECO:0000256" key="1">
    <source>
        <dbReference type="ARBA" id="ARBA00001231"/>
    </source>
</evidence>
<dbReference type="GO" id="GO:0016020">
    <property type="term" value="C:membrane"/>
    <property type="evidence" value="ECO:0007669"/>
    <property type="project" value="TreeGrafter"/>
</dbReference>
<keyword evidence="4" id="KW-0378">Hydrolase</keyword>
<dbReference type="Gene3D" id="2.60.120.260">
    <property type="entry name" value="Galactose-binding domain-like"/>
    <property type="match status" value="1"/>
</dbReference>